<gene>
    <name evidence="2" type="ORF">JF888_10985</name>
</gene>
<evidence type="ECO:0000313" key="3">
    <source>
        <dbReference type="Proteomes" id="UP000620075"/>
    </source>
</evidence>
<dbReference type="EMBL" id="JAEKNQ010000040">
    <property type="protein sequence ID" value="MBJ7603699.1"/>
    <property type="molecule type" value="Genomic_DNA"/>
</dbReference>
<feature type="domain" description="MaoC-like" evidence="1">
    <location>
        <begin position="3"/>
        <end position="91"/>
    </location>
</feature>
<reference evidence="2 3" key="1">
    <citation type="submission" date="2020-10" db="EMBL/GenBank/DDBJ databases">
        <title>Ca. Dormibacterota MAGs.</title>
        <authorList>
            <person name="Montgomery K."/>
        </authorList>
    </citation>
    <scope>NUCLEOTIDE SEQUENCE [LARGE SCALE GENOMIC DNA]</scope>
    <source>
        <strain evidence="2">SC8811_S16_3</strain>
    </source>
</reference>
<organism evidence="2 3">
    <name type="scientific">Candidatus Dormiibacter inghamiae</name>
    <dbReference type="NCBI Taxonomy" id="3127013"/>
    <lineage>
        <taxon>Bacteria</taxon>
        <taxon>Bacillati</taxon>
        <taxon>Candidatus Dormiibacterota</taxon>
        <taxon>Candidatus Dormibacteria</taxon>
        <taxon>Candidatus Dormibacterales</taxon>
        <taxon>Candidatus Dormibacteraceae</taxon>
        <taxon>Candidatus Dormiibacter</taxon>
    </lineage>
</organism>
<dbReference type="AlphaFoldDB" id="A0A934KC09"/>
<dbReference type="PRINTS" id="PR01483">
    <property type="entry name" value="FASYNTHASE"/>
</dbReference>
<dbReference type="Pfam" id="PF01575">
    <property type="entry name" value="MaoC_dehydratas"/>
    <property type="match status" value="1"/>
</dbReference>
<protein>
    <submittedName>
        <fullName evidence="2">MaoC family dehydratase N-terminal domain-containing protein</fullName>
    </submittedName>
</protein>
<sequence>MRERTVTVTRDQIAAYAQASGDHNPIHLDEKFARSVGLPGVIAHGMLQMGLLASVAVEEAGDPRRLSRLSCRFAGMVRPGDEITYRAEANDGGLKLSAVNQNGEAVLSRASAKY</sequence>
<dbReference type="GO" id="GO:0005835">
    <property type="term" value="C:fatty acid synthase complex"/>
    <property type="evidence" value="ECO:0007669"/>
    <property type="project" value="InterPro"/>
</dbReference>
<dbReference type="InterPro" id="IPR003965">
    <property type="entry name" value="Fatty_acid_synthase"/>
</dbReference>
<dbReference type="GO" id="GO:0004312">
    <property type="term" value="F:fatty acid synthase activity"/>
    <property type="evidence" value="ECO:0007669"/>
    <property type="project" value="InterPro"/>
</dbReference>
<dbReference type="Gene3D" id="3.10.129.10">
    <property type="entry name" value="Hotdog Thioesterase"/>
    <property type="match status" value="1"/>
</dbReference>
<dbReference type="GO" id="GO:0006633">
    <property type="term" value="P:fatty acid biosynthetic process"/>
    <property type="evidence" value="ECO:0007669"/>
    <property type="project" value="InterPro"/>
</dbReference>
<evidence type="ECO:0000313" key="2">
    <source>
        <dbReference type="EMBL" id="MBJ7603699.1"/>
    </source>
</evidence>
<dbReference type="PANTHER" id="PTHR43841">
    <property type="entry name" value="3-HYDROXYACYL-THIOESTER DEHYDRATASE HTDX-RELATED"/>
    <property type="match status" value="1"/>
</dbReference>
<accession>A0A934KC09</accession>
<dbReference type="PANTHER" id="PTHR43841:SF3">
    <property type="entry name" value="(3R)-HYDROXYACYL-ACP DEHYDRATASE SUBUNIT HADB"/>
    <property type="match status" value="1"/>
</dbReference>
<dbReference type="InterPro" id="IPR002539">
    <property type="entry name" value="MaoC-like_dom"/>
</dbReference>
<dbReference type="InterPro" id="IPR029069">
    <property type="entry name" value="HotDog_dom_sf"/>
</dbReference>
<dbReference type="SUPFAM" id="SSF54637">
    <property type="entry name" value="Thioesterase/thiol ester dehydrase-isomerase"/>
    <property type="match status" value="1"/>
</dbReference>
<comment type="caution">
    <text evidence="2">The sequence shown here is derived from an EMBL/GenBank/DDBJ whole genome shotgun (WGS) entry which is preliminary data.</text>
</comment>
<proteinExistence type="predicted"/>
<evidence type="ECO:0000259" key="1">
    <source>
        <dbReference type="Pfam" id="PF01575"/>
    </source>
</evidence>
<dbReference type="RefSeq" id="WP_338180131.1">
    <property type="nucleotide sequence ID" value="NZ_JAEKNQ010000040.1"/>
</dbReference>
<name>A0A934KC09_9BACT</name>
<dbReference type="Proteomes" id="UP000620075">
    <property type="component" value="Unassembled WGS sequence"/>
</dbReference>